<dbReference type="EMBL" id="AEAI01005037">
    <property type="protein sequence ID" value="EGH50017.1"/>
    <property type="molecule type" value="Genomic_DNA"/>
</dbReference>
<evidence type="ECO:0000313" key="2">
    <source>
        <dbReference type="Proteomes" id="UP000004986"/>
    </source>
</evidence>
<sequence>VVTAQAGRNSVRVLHWEAGKPGAVENDQVRYSLG</sequence>
<feature type="non-terminal residue" evidence="1">
    <location>
        <position position="34"/>
    </location>
</feature>
<protein>
    <submittedName>
        <fullName evidence="1">YD repeat-containing protein</fullName>
    </submittedName>
</protein>
<reference evidence="1 2" key="1">
    <citation type="journal article" date="2011" name="PLoS Pathog.">
        <title>Dynamic evolution of pathogenicity revealed by sequencing and comparative genomics of 19 Pseudomonas syringae isolates.</title>
        <authorList>
            <person name="Baltrus D.A."/>
            <person name="Nishimura M.T."/>
            <person name="Romanchuk A."/>
            <person name="Chang J.H."/>
            <person name="Mukhtar M.S."/>
            <person name="Cherkis K."/>
            <person name="Roach J."/>
            <person name="Grant S.R."/>
            <person name="Jones C.D."/>
            <person name="Dangl J.L."/>
        </authorList>
    </citation>
    <scope>NUCLEOTIDE SEQUENCE [LARGE SCALE GENOMIC DNA]</scope>
    <source>
        <strain evidence="1 2">1704B</strain>
    </source>
</reference>
<keyword evidence="2" id="KW-1185">Reference proteome</keyword>
<dbReference type="Proteomes" id="UP000004986">
    <property type="component" value="Unassembled WGS sequence"/>
</dbReference>
<feature type="non-terminal residue" evidence="1">
    <location>
        <position position="1"/>
    </location>
</feature>
<organism evidence="1 2">
    <name type="scientific">Pseudomonas syringae pv. pisi str. 1704B</name>
    <dbReference type="NCBI Taxonomy" id="629263"/>
    <lineage>
        <taxon>Bacteria</taxon>
        <taxon>Pseudomonadati</taxon>
        <taxon>Pseudomonadota</taxon>
        <taxon>Gammaproteobacteria</taxon>
        <taxon>Pseudomonadales</taxon>
        <taxon>Pseudomonadaceae</taxon>
        <taxon>Pseudomonas</taxon>
        <taxon>Pseudomonas syringae</taxon>
    </lineage>
</organism>
<comment type="caution">
    <text evidence="1">The sequence shown here is derived from an EMBL/GenBank/DDBJ whole genome shotgun (WGS) entry which is preliminary data.</text>
</comment>
<accession>F3GSG4</accession>
<proteinExistence type="predicted"/>
<dbReference type="AlphaFoldDB" id="F3GSG4"/>
<gene>
    <name evidence="1" type="ORF">PSYPI_49427</name>
</gene>
<name>F3GSG4_PSESJ</name>
<evidence type="ECO:0000313" key="1">
    <source>
        <dbReference type="EMBL" id="EGH50017.1"/>
    </source>
</evidence>